<proteinExistence type="predicted"/>
<feature type="transmembrane region" description="Helical" evidence="1">
    <location>
        <begin position="148"/>
        <end position="168"/>
    </location>
</feature>
<dbReference type="SMART" id="SM00271">
    <property type="entry name" value="DnaJ"/>
    <property type="match status" value="1"/>
</dbReference>
<accession>A0A8K0XM98</accession>
<sequence>MHAQHLLIHTRRLSSATPFPFPKHSHPTPHQIFHLPSNASQKEIKSRYYDLVRSHHPDSPHCRHLDPALRHSRFQAITSAYDDLTGKRGSRTGCGSNDDALRAELRRRRRHQEARREYEYTVFGNDVHGFGRPRAEWNASPDDRWKDWAIICIGIVSLGAGLMPLSLWTAKSYSDATHQAASANLAAARRDAREFGTERREQIRQRVQEFKGQDQGGSSE</sequence>
<organism evidence="3 4">
    <name type="scientific">Cristinia sonorae</name>
    <dbReference type="NCBI Taxonomy" id="1940300"/>
    <lineage>
        <taxon>Eukaryota</taxon>
        <taxon>Fungi</taxon>
        <taxon>Dikarya</taxon>
        <taxon>Basidiomycota</taxon>
        <taxon>Agaricomycotina</taxon>
        <taxon>Agaricomycetes</taxon>
        <taxon>Agaricomycetidae</taxon>
        <taxon>Agaricales</taxon>
        <taxon>Pleurotineae</taxon>
        <taxon>Stephanosporaceae</taxon>
        <taxon>Cristinia</taxon>
    </lineage>
</organism>
<keyword evidence="1" id="KW-1133">Transmembrane helix</keyword>
<comment type="caution">
    <text evidence="3">The sequence shown here is derived from an EMBL/GenBank/DDBJ whole genome shotgun (WGS) entry which is preliminary data.</text>
</comment>
<dbReference type="Gene3D" id="1.10.287.110">
    <property type="entry name" value="DnaJ domain"/>
    <property type="match status" value="1"/>
</dbReference>
<name>A0A8K0XM98_9AGAR</name>
<feature type="domain" description="J" evidence="2">
    <location>
        <begin position="28"/>
        <end position="122"/>
    </location>
</feature>
<dbReference type="EMBL" id="JAEVFJ010000035">
    <property type="protein sequence ID" value="KAH8091712.1"/>
    <property type="molecule type" value="Genomic_DNA"/>
</dbReference>
<dbReference type="InterPro" id="IPR036869">
    <property type="entry name" value="J_dom_sf"/>
</dbReference>
<dbReference type="CDD" id="cd06257">
    <property type="entry name" value="DnaJ"/>
    <property type="match status" value="1"/>
</dbReference>
<evidence type="ECO:0000313" key="3">
    <source>
        <dbReference type="EMBL" id="KAH8091712.1"/>
    </source>
</evidence>
<dbReference type="PROSITE" id="PS50076">
    <property type="entry name" value="DNAJ_2"/>
    <property type="match status" value="1"/>
</dbReference>
<evidence type="ECO:0000313" key="4">
    <source>
        <dbReference type="Proteomes" id="UP000813824"/>
    </source>
</evidence>
<keyword evidence="4" id="KW-1185">Reference proteome</keyword>
<dbReference type="SUPFAM" id="SSF46565">
    <property type="entry name" value="Chaperone J-domain"/>
    <property type="match status" value="1"/>
</dbReference>
<reference evidence="3" key="1">
    <citation type="journal article" date="2021" name="New Phytol.">
        <title>Evolutionary innovations through gain and loss of genes in the ectomycorrhizal Boletales.</title>
        <authorList>
            <person name="Wu G."/>
            <person name="Miyauchi S."/>
            <person name="Morin E."/>
            <person name="Kuo A."/>
            <person name="Drula E."/>
            <person name="Varga T."/>
            <person name="Kohler A."/>
            <person name="Feng B."/>
            <person name="Cao Y."/>
            <person name="Lipzen A."/>
            <person name="Daum C."/>
            <person name="Hundley H."/>
            <person name="Pangilinan J."/>
            <person name="Johnson J."/>
            <person name="Barry K."/>
            <person name="LaButti K."/>
            <person name="Ng V."/>
            <person name="Ahrendt S."/>
            <person name="Min B."/>
            <person name="Choi I.G."/>
            <person name="Park H."/>
            <person name="Plett J.M."/>
            <person name="Magnuson J."/>
            <person name="Spatafora J.W."/>
            <person name="Nagy L.G."/>
            <person name="Henrissat B."/>
            <person name="Grigoriev I.V."/>
            <person name="Yang Z.L."/>
            <person name="Xu J."/>
            <person name="Martin F.M."/>
        </authorList>
    </citation>
    <scope>NUCLEOTIDE SEQUENCE</scope>
    <source>
        <strain evidence="3">KKN 215</strain>
    </source>
</reference>
<evidence type="ECO:0000256" key="1">
    <source>
        <dbReference type="SAM" id="Phobius"/>
    </source>
</evidence>
<gene>
    <name evidence="3" type="ORF">BXZ70DRAFT_952958</name>
</gene>
<dbReference type="AlphaFoldDB" id="A0A8K0XM98"/>
<dbReference type="InterPro" id="IPR001623">
    <property type="entry name" value="DnaJ_domain"/>
</dbReference>
<protein>
    <recommendedName>
        <fullName evidence="2">J domain-containing protein</fullName>
    </recommendedName>
</protein>
<keyword evidence="1" id="KW-0472">Membrane</keyword>
<dbReference type="Proteomes" id="UP000813824">
    <property type="component" value="Unassembled WGS sequence"/>
</dbReference>
<dbReference type="OrthoDB" id="445556at2759"/>
<evidence type="ECO:0000259" key="2">
    <source>
        <dbReference type="PROSITE" id="PS50076"/>
    </source>
</evidence>
<dbReference type="Pfam" id="PF00226">
    <property type="entry name" value="DnaJ"/>
    <property type="match status" value="1"/>
</dbReference>
<keyword evidence="1" id="KW-0812">Transmembrane</keyword>